<dbReference type="InterPro" id="IPR042099">
    <property type="entry name" value="ANL_N_sf"/>
</dbReference>
<dbReference type="Gene3D" id="3.40.50.12780">
    <property type="entry name" value="N-terminal domain of ligase-like"/>
    <property type="match status" value="1"/>
</dbReference>
<dbReference type="PANTHER" id="PTHR43352">
    <property type="entry name" value="ACETYL-COA SYNTHETASE"/>
    <property type="match status" value="1"/>
</dbReference>
<evidence type="ECO:0000259" key="3">
    <source>
        <dbReference type="Pfam" id="PF13193"/>
    </source>
</evidence>
<evidence type="ECO:0000259" key="2">
    <source>
        <dbReference type="Pfam" id="PF00501"/>
    </source>
</evidence>
<dbReference type="AlphaFoldDB" id="A0A518EQ15"/>
<dbReference type="GO" id="GO:0005524">
    <property type="term" value="F:ATP binding"/>
    <property type="evidence" value="ECO:0007669"/>
    <property type="project" value="InterPro"/>
</dbReference>
<dbReference type="GO" id="GO:0018858">
    <property type="term" value="F:benzoate-CoA ligase activity"/>
    <property type="evidence" value="ECO:0007669"/>
    <property type="project" value="UniProtKB-EC"/>
</dbReference>
<dbReference type="Pfam" id="PF13193">
    <property type="entry name" value="AMP-binding_C"/>
    <property type="match status" value="1"/>
</dbReference>
<name>A0A518EQ15_9BACT</name>
<dbReference type="InterPro" id="IPR025110">
    <property type="entry name" value="AMP-bd_C"/>
</dbReference>
<organism evidence="4 5">
    <name type="scientific">Saltatorellus ferox</name>
    <dbReference type="NCBI Taxonomy" id="2528018"/>
    <lineage>
        <taxon>Bacteria</taxon>
        <taxon>Pseudomonadati</taxon>
        <taxon>Planctomycetota</taxon>
        <taxon>Planctomycetia</taxon>
        <taxon>Planctomycetia incertae sedis</taxon>
        <taxon>Saltatorellus</taxon>
    </lineage>
</organism>
<feature type="domain" description="AMP-dependent synthetase/ligase" evidence="2">
    <location>
        <begin position="30"/>
        <end position="392"/>
    </location>
</feature>
<dbReference type="GO" id="GO:0044550">
    <property type="term" value="P:secondary metabolite biosynthetic process"/>
    <property type="evidence" value="ECO:0007669"/>
    <property type="project" value="TreeGrafter"/>
</dbReference>
<dbReference type="Pfam" id="PF00501">
    <property type="entry name" value="AMP-binding"/>
    <property type="match status" value="1"/>
</dbReference>
<dbReference type="InterPro" id="IPR011957">
    <property type="entry name" value="Benz_CoA_lig"/>
</dbReference>
<feature type="domain" description="AMP-binding enzyme C-terminal" evidence="3">
    <location>
        <begin position="442"/>
        <end position="521"/>
    </location>
</feature>
<dbReference type="EC" id="6.2.1.25" evidence="4"/>
<keyword evidence="5" id="KW-1185">Reference proteome</keyword>
<protein>
    <submittedName>
        <fullName evidence="4">Benzoate--CoA ligase</fullName>
        <ecNumber evidence="4">6.2.1.25</ecNumber>
    </submittedName>
</protein>
<dbReference type="OrthoDB" id="9778383at2"/>
<sequence>MTGFDATFLHELPREFNLCTYYLDRNLEEGRADKVAVRVGEEGRTYREVHERVLRLTAALRVGSDAREGLRPEERVLIVLPDGFEFVETWFAALRAGGVFAMVNPLLKAKDYAYYLEYTKAAVVITHESVLPEIAEPLKGARFCRQVLVVGEDAGGFTPYEDALGGAPSDAAASAVEPTGPDDLAGWLFTSGSTGEPKACVHAHRDFAYATETYALQVAGYRESDICLSVPKLFFGYATGTNLMFPFRVGATVVLFEGRATADEVLDQIERHRPTFLTGVPTLFNNVLRSERAAAMDLSSLRVALSAGEALPPKLYVDWKERTGVEILDGIGSAEMFHIYISNKEGSVVPGALGRLVPGYEAQIVDPDGNPIEGDEPGRLRIAGGSTALCYWGDKQKSNETYQGAWCTTADVFRRDADGVFWYVGRGDDLLKVSGIWVSPLEIENALLGHDSVHECCVIGREDSDGLVKAHAIVVCAEGAAGCDELGAELKAFLKDRLAPHKYPRSFEWRTEALPRNDRGKVARKLLV</sequence>
<evidence type="ECO:0000313" key="4">
    <source>
        <dbReference type="EMBL" id="QDV06176.1"/>
    </source>
</evidence>
<dbReference type="RefSeq" id="WP_145196133.1">
    <property type="nucleotide sequence ID" value="NZ_CP036434.1"/>
</dbReference>
<reference evidence="4 5" key="1">
    <citation type="submission" date="2019-02" db="EMBL/GenBank/DDBJ databases">
        <title>Deep-cultivation of Planctomycetes and their phenomic and genomic characterization uncovers novel biology.</title>
        <authorList>
            <person name="Wiegand S."/>
            <person name="Jogler M."/>
            <person name="Boedeker C."/>
            <person name="Pinto D."/>
            <person name="Vollmers J."/>
            <person name="Rivas-Marin E."/>
            <person name="Kohn T."/>
            <person name="Peeters S.H."/>
            <person name="Heuer A."/>
            <person name="Rast P."/>
            <person name="Oberbeckmann S."/>
            <person name="Bunk B."/>
            <person name="Jeske O."/>
            <person name="Meyerdierks A."/>
            <person name="Storesund J.E."/>
            <person name="Kallscheuer N."/>
            <person name="Luecker S."/>
            <person name="Lage O.M."/>
            <person name="Pohl T."/>
            <person name="Merkel B.J."/>
            <person name="Hornburger P."/>
            <person name="Mueller R.-W."/>
            <person name="Bruemmer F."/>
            <person name="Labrenz M."/>
            <person name="Spormann A.M."/>
            <person name="Op den Camp H."/>
            <person name="Overmann J."/>
            <person name="Amann R."/>
            <person name="Jetten M.S.M."/>
            <person name="Mascher T."/>
            <person name="Medema M.H."/>
            <person name="Devos D.P."/>
            <person name="Kaster A.-K."/>
            <person name="Ovreas L."/>
            <person name="Rohde M."/>
            <person name="Galperin M.Y."/>
            <person name="Jogler C."/>
        </authorList>
    </citation>
    <scope>NUCLEOTIDE SEQUENCE [LARGE SCALE GENOMIC DNA]</scope>
    <source>
        <strain evidence="4 5">Poly30</strain>
    </source>
</reference>
<evidence type="ECO:0000256" key="1">
    <source>
        <dbReference type="ARBA" id="ARBA00022598"/>
    </source>
</evidence>
<keyword evidence="1 4" id="KW-0436">Ligase</keyword>
<gene>
    <name evidence="4" type="primary">bclA</name>
    <name evidence="4" type="ORF">Poly30_16810</name>
</gene>
<dbReference type="PANTHER" id="PTHR43352:SF1">
    <property type="entry name" value="ANTHRANILATE--COA LIGASE"/>
    <property type="match status" value="1"/>
</dbReference>
<proteinExistence type="predicted"/>
<dbReference type="InterPro" id="IPR000873">
    <property type="entry name" value="AMP-dep_synth/lig_dom"/>
</dbReference>
<dbReference type="NCBIfam" id="TIGR02262">
    <property type="entry name" value="benz_CoA_lig"/>
    <property type="match status" value="1"/>
</dbReference>
<dbReference type="EMBL" id="CP036434">
    <property type="protein sequence ID" value="QDV06176.1"/>
    <property type="molecule type" value="Genomic_DNA"/>
</dbReference>
<dbReference type="Gene3D" id="3.30.300.30">
    <property type="match status" value="1"/>
</dbReference>
<evidence type="ECO:0000313" key="5">
    <source>
        <dbReference type="Proteomes" id="UP000320390"/>
    </source>
</evidence>
<dbReference type="InterPro" id="IPR045851">
    <property type="entry name" value="AMP-bd_C_sf"/>
</dbReference>
<dbReference type="SUPFAM" id="SSF56801">
    <property type="entry name" value="Acetyl-CoA synthetase-like"/>
    <property type="match status" value="1"/>
</dbReference>
<dbReference type="Proteomes" id="UP000320390">
    <property type="component" value="Chromosome"/>
</dbReference>
<accession>A0A518EQ15</accession>